<dbReference type="Proteomes" id="UP000281406">
    <property type="component" value="Unassembled WGS sequence"/>
</dbReference>
<name>A0A3N0Y119_ANAGA</name>
<gene>
    <name evidence="1" type="ORF">DPX16_23359</name>
</gene>
<organism evidence="1 2">
    <name type="scientific">Anabarilius grahami</name>
    <name type="common">Kanglang fish</name>
    <name type="synonym">Barilius grahami</name>
    <dbReference type="NCBI Taxonomy" id="495550"/>
    <lineage>
        <taxon>Eukaryota</taxon>
        <taxon>Metazoa</taxon>
        <taxon>Chordata</taxon>
        <taxon>Craniata</taxon>
        <taxon>Vertebrata</taxon>
        <taxon>Euteleostomi</taxon>
        <taxon>Actinopterygii</taxon>
        <taxon>Neopterygii</taxon>
        <taxon>Teleostei</taxon>
        <taxon>Ostariophysi</taxon>
        <taxon>Cypriniformes</taxon>
        <taxon>Xenocyprididae</taxon>
        <taxon>Xenocypridinae</taxon>
        <taxon>Xenocypridinae incertae sedis</taxon>
        <taxon>Anabarilius</taxon>
    </lineage>
</organism>
<proteinExistence type="predicted"/>
<comment type="caution">
    <text evidence="1">The sequence shown here is derived from an EMBL/GenBank/DDBJ whole genome shotgun (WGS) entry which is preliminary data.</text>
</comment>
<keyword evidence="2" id="KW-1185">Reference proteome</keyword>
<reference evidence="1 2" key="1">
    <citation type="submission" date="2018-10" db="EMBL/GenBank/DDBJ databases">
        <title>Genome assembly for a Yunnan-Guizhou Plateau 3E fish, Anabarilius grahami (Regan), and its evolutionary and genetic applications.</title>
        <authorList>
            <person name="Jiang W."/>
        </authorList>
    </citation>
    <scope>NUCLEOTIDE SEQUENCE [LARGE SCALE GENOMIC DNA]</scope>
    <source>
        <strain evidence="1">AG-KIZ</strain>
        <tissue evidence="1">Muscle</tissue>
    </source>
</reference>
<evidence type="ECO:0000313" key="2">
    <source>
        <dbReference type="Proteomes" id="UP000281406"/>
    </source>
</evidence>
<sequence length="113" mass="12908">MENISCFFVAARDLRIGAYGFINKGQFYTGFTDHFETKRWSGHSGNDPGHVSEPQVRSQRNVYLEDEKALIRHLDIRTAGVTESNVYDRRQQKIQAEATVFVVSEGKTLRVLT</sequence>
<protein>
    <submittedName>
        <fullName evidence="1">Uncharacterized protein</fullName>
    </submittedName>
</protein>
<accession>A0A3N0Y119</accession>
<dbReference type="AlphaFoldDB" id="A0A3N0Y119"/>
<dbReference type="EMBL" id="RJVU01054598">
    <property type="protein sequence ID" value="ROL03924.1"/>
    <property type="molecule type" value="Genomic_DNA"/>
</dbReference>
<evidence type="ECO:0000313" key="1">
    <source>
        <dbReference type="EMBL" id="ROL03924.1"/>
    </source>
</evidence>